<comment type="similarity">
    <text evidence="1">Belongs to the iron/ascorbate-dependent oxidoreductase family.</text>
</comment>
<dbReference type="InterPro" id="IPR055091">
    <property type="entry name" value="WelO5-like"/>
</dbReference>
<sequence>MTENENWTRVECDAGGGQADQDLLRRLIDGDVAVVRLRGLLPAAEFAANRERLRRIFSDATTTRYVNGALTTIGPYLAKYLSRPDDYFTAARAAENRLDEVSFDLSAQVRQALTKEFGLHSLRPAEEPDGRRYGDAVVRVHADGVSNPLHNDNIMRDARDTGLALAGLRHQLSCVVCVEECDEGGELRIYQRSWRPEDEAFKIDGGLGYDAGVVAGAPVHTFRPRAEDVYLINPTHYHEIERVHGADRTTLGFFVGFPGESLTDAVVWG</sequence>
<dbReference type="Proteomes" id="UP001240150">
    <property type="component" value="Chromosome"/>
</dbReference>
<evidence type="ECO:0000259" key="2">
    <source>
        <dbReference type="PROSITE" id="PS51471"/>
    </source>
</evidence>
<evidence type="ECO:0000256" key="1">
    <source>
        <dbReference type="RuleBase" id="RU003682"/>
    </source>
</evidence>
<organism evidence="3 4">
    <name type="scientific">Actinoplanes oblitus</name>
    <dbReference type="NCBI Taxonomy" id="3040509"/>
    <lineage>
        <taxon>Bacteria</taxon>
        <taxon>Bacillati</taxon>
        <taxon>Actinomycetota</taxon>
        <taxon>Actinomycetes</taxon>
        <taxon>Micromonosporales</taxon>
        <taxon>Micromonosporaceae</taxon>
        <taxon>Actinoplanes</taxon>
    </lineage>
</organism>
<gene>
    <name evidence="3" type="ORF">ACTOB_006553</name>
</gene>
<protein>
    <recommendedName>
        <fullName evidence="2">Fe2OG dioxygenase domain-containing protein</fullName>
    </recommendedName>
</protein>
<dbReference type="RefSeq" id="WP_284915743.1">
    <property type="nucleotide sequence ID" value="NZ_CP126980.1"/>
</dbReference>
<dbReference type="EMBL" id="CP126980">
    <property type="protein sequence ID" value="WIM94526.1"/>
    <property type="molecule type" value="Genomic_DNA"/>
</dbReference>
<reference evidence="3 4" key="1">
    <citation type="submission" date="2023-06" db="EMBL/GenBank/DDBJ databases">
        <authorList>
            <person name="Yushchuk O."/>
            <person name="Binda E."/>
            <person name="Ruckert-Reed C."/>
            <person name="Fedorenko V."/>
            <person name="Kalinowski J."/>
            <person name="Marinelli F."/>
        </authorList>
    </citation>
    <scope>NUCLEOTIDE SEQUENCE [LARGE SCALE GENOMIC DNA]</scope>
    <source>
        <strain evidence="3 4">NRRL 3884</strain>
    </source>
</reference>
<evidence type="ECO:0000313" key="3">
    <source>
        <dbReference type="EMBL" id="WIM94526.1"/>
    </source>
</evidence>
<keyword evidence="1" id="KW-0560">Oxidoreductase</keyword>
<accession>A0ABY8W9I9</accession>
<evidence type="ECO:0000313" key="4">
    <source>
        <dbReference type="Proteomes" id="UP001240150"/>
    </source>
</evidence>
<feature type="domain" description="Fe2OG dioxygenase" evidence="2">
    <location>
        <begin position="124"/>
        <end position="257"/>
    </location>
</feature>
<proteinExistence type="inferred from homology"/>
<dbReference type="Pfam" id="PF22814">
    <property type="entry name" value="WelO5"/>
    <property type="match status" value="1"/>
</dbReference>
<keyword evidence="4" id="KW-1185">Reference proteome</keyword>
<keyword evidence="1" id="KW-0479">Metal-binding</keyword>
<keyword evidence="1" id="KW-0408">Iron</keyword>
<dbReference type="InterPro" id="IPR005123">
    <property type="entry name" value="Oxoglu/Fe-dep_dioxygenase_dom"/>
</dbReference>
<dbReference type="PROSITE" id="PS51471">
    <property type="entry name" value="FE2OG_OXY"/>
    <property type="match status" value="1"/>
</dbReference>
<name>A0ABY8W9I9_9ACTN</name>